<name>A0A7T0NBL5_9CAUD</name>
<sequence length="54" mass="6297">MTDYEPGLYRDPPNGDLWEKSALGTWRWINGNNWRFIPEGLVRVGDAYDQQVAK</sequence>
<keyword evidence="2" id="KW-1185">Reference proteome</keyword>
<gene>
    <name evidence="1" type="primary">70</name>
    <name evidence="1" type="ORF">SEA_JINKIES_70</name>
</gene>
<reference evidence="1 2" key="1">
    <citation type="submission" date="2020-05" db="EMBL/GenBank/DDBJ databases">
        <authorList>
            <person name="Bohanan V.A."/>
            <person name="Brazelton B.R."/>
            <person name="Coffey L.M."/>
            <person name="Donovan A.R."/>
            <person name="Gales A.C."/>
            <person name="Glasscock A.J."/>
            <person name="Grill M."/>
            <person name="Harper M.C."/>
            <person name="Hollowell C.E."/>
            <person name="Liu T.Y."/>
            <person name="Mansour C."/>
            <person name="McDowell A.D."/>
            <person name="Miller T.E."/>
            <person name="Nash A.G."/>
            <person name="Seo J."/>
            <person name="Sherman Z.A."/>
            <person name="Albert R.M."/>
            <person name="Ayala A."/>
            <person name="Monti D.L."/>
            <person name="Garlena R.A."/>
            <person name="Russell D.A."/>
            <person name="Pope W.H."/>
            <person name="Jacobs-Sera D."/>
            <person name="Hatfull G.F."/>
        </authorList>
    </citation>
    <scope>NUCLEOTIDE SEQUENCE [LARGE SCALE GENOMIC DNA]</scope>
</reference>
<evidence type="ECO:0000313" key="2">
    <source>
        <dbReference type="Proteomes" id="UP000594363"/>
    </source>
</evidence>
<protein>
    <submittedName>
        <fullName evidence="1">Uncharacterized protein</fullName>
    </submittedName>
</protein>
<dbReference type="Proteomes" id="UP000594363">
    <property type="component" value="Segment"/>
</dbReference>
<organism evidence="1 2">
    <name type="scientific">Arthrobacter phage Jinkies</name>
    <dbReference type="NCBI Taxonomy" id="2743903"/>
    <lineage>
        <taxon>Viruses</taxon>
        <taxon>Duplodnaviria</taxon>
        <taxon>Heunggongvirae</taxon>
        <taxon>Uroviricota</taxon>
        <taxon>Caudoviricetes</taxon>
        <taxon>Berryhillviridae</taxon>
        <taxon>Jinkiesvirus</taxon>
        <taxon>Jinkiesvirus jinkies</taxon>
    </lineage>
</organism>
<proteinExistence type="predicted"/>
<accession>A0A7T0NBL5</accession>
<evidence type="ECO:0000313" key="1">
    <source>
        <dbReference type="EMBL" id="QPK40201.1"/>
    </source>
</evidence>
<dbReference type="EMBL" id="MT498043">
    <property type="protein sequence ID" value="QPK40201.1"/>
    <property type="molecule type" value="Genomic_DNA"/>
</dbReference>